<name>A0AA40CI37_9PEZI</name>
<accession>A0AA40CI37</accession>
<evidence type="ECO:0000313" key="1">
    <source>
        <dbReference type="EMBL" id="KAK0638348.1"/>
    </source>
</evidence>
<proteinExistence type="predicted"/>
<dbReference type="SUPFAM" id="SSF81301">
    <property type="entry name" value="Nucleotidyltransferase"/>
    <property type="match status" value="1"/>
</dbReference>
<dbReference type="Proteomes" id="UP001175001">
    <property type="component" value="Unassembled WGS sequence"/>
</dbReference>
<reference evidence="1" key="1">
    <citation type="submission" date="2023-06" db="EMBL/GenBank/DDBJ databases">
        <title>Multi-omics analyses reveal the molecular pathogenesis toolkit of Lasiodiplodia hormozganensis, a cross-kingdom pathogen.</title>
        <authorList>
            <person name="Felix C."/>
            <person name="Meneses R."/>
            <person name="Goncalves M.F.M."/>
            <person name="Tilleman L."/>
            <person name="Duarte A.S."/>
            <person name="Jorrin-Novo J.V."/>
            <person name="Van De Peer Y."/>
            <person name="Deforce D."/>
            <person name="Van Nieuwerburgh F."/>
            <person name="Esteves A.C."/>
            <person name="Alves A."/>
        </authorList>
    </citation>
    <scope>NUCLEOTIDE SEQUENCE</scope>
    <source>
        <strain evidence="1">CBS 339.90</strain>
    </source>
</reference>
<dbReference type="PANTHER" id="PTHR41773:SF1">
    <property type="entry name" value="RELA_SPOT DOMAIN-CONTAINING PROTEIN"/>
    <property type="match status" value="1"/>
</dbReference>
<dbReference type="InterPro" id="IPR043519">
    <property type="entry name" value="NT_sf"/>
</dbReference>
<sequence>MTGKENAAVTEVVRRDIDGSDTEDEYQNRFAGYQAAHYRVRLKPGHPREFHSEDQVEIQVMSVLQSAWSEVEHNILYKQLKGRPSQPEKSMLDGLNGLVSIGELYLEQLSRIYDERIAHEKHKDEPFANKYELGSFLTSTMRGNRVPADDFTMSSVELLRRFLKLESVNLDSKTRLSDKLQGLDTESISKSSLRPQPSGSQKPNASLVVLERLMQDPDINIDAKVRELKPQSLRKKCKILLSTIISLHELFPPVQFWVDELNKHTKNFDNLDWLMDKQAPRNILLDKGVEIHPQDSATLTELWNWFETHPSPVVTFVFTISKLGVLRDFPQEFDLLSRIHLLSMEYLAV</sequence>
<dbReference type="AlphaFoldDB" id="A0AA40CI37"/>
<evidence type="ECO:0008006" key="3">
    <source>
        <dbReference type="Google" id="ProtNLM"/>
    </source>
</evidence>
<organism evidence="1 2">
    <name type="scientific">Lasiodiplodia hormozganensis</name>
    <dbReference type="NCBI Taxonomy" id="869390"/>
    <lineage>
        <taxon>Eukaryota</taxon>
        <taxon>Fungi</taxon>
        <taxon>Dikarya</taxon>
        <taxon>Ascomycota</taxon>
        <taxon>Pezizomycotina</taxon>
        <taxon>Dothideomycetes</taxon>
        <taxon>Dothideomycetes incertae sedis</taxon>
        <taxon>Botryosphaeriales</taxon>
        <taxon>Botryosphaeriaceae</taxon>
        <taxon>Lasiodiplodia</taxon>
    </lineage>
</organism>
<protein>
    <recommendedName>
        <fullName evidence="3">RelA/SpoT domain-containing protein</fullName>
    </recommendedName>
</protein>
<evidence type="ECO:0000313" key="2">
    <source>
        <dbReference type="Proteomes" id="UP001175001"/>
    </source>
</evidence>
<keyword evidence="2" id="KW-1185">Reference proteome</keyword>
<gene>
    <name evidence="1" type="ORF">DIS24_g9881</name>
</gene>
<dbReference type="PANTHER" id="PTHR41773">
    <property type="entry name" value="GTP PYROPHOSPHATASE-RELATED"/>
    <property type="match status" value="1"/>
</dbReference>
<dbReference type="EMBL" id="JAUJDW010000095">
    <property type="protein sequence ID" value="KAK0638348.1"/>
    <property type="molecule type" value="Genomic_DNA"/>
</dbReference>
<comment type="caution">
    <text evidence="1">The sequence shown here is derived from an EMBL/GenBank/DDBJ whole genome shotgun (WGS) entry which is preliminary data.</text>
</comment>